<protein>
    <submittedName>
        <fullName evidence="2">NADH dehydrogenase subunit 4L</fullName>
    </submittedName>
</protein>
<keyword evidence="1" id="KW-1133">Transmembrane helix</keyword>
<accession>A0A5J6VBU2</accession>
<dbReference type="Gene3D" id="1.10.287.3510">
    <property type="match status" value="1"/>
</dbReference>
<reference evidence="2" key="1">
    <citation type="submission" date="2018-09" db="EMBL/GenBank/DDBJ databases">
        <title>Uncovering the phylogeny of Oribatida (Acari, Sarcoptiformes): new evidence from the organization of mitochondrial genomes.</title>
        <authorList>
            <person name="Xue X.-F."/>
            <person name="Li W.-N."/>
        </authorList>
    </citation>
    <scope>NUCLEOTIDE SEQUENCE</scope>
</reference>
<evidence type="ECO:0000256" key="1">
    <source>
        <dbReference type="SAM" id="Phobius"/>
    </source>
</evidence>
<keyword evidence="2" id="KW-0496">Mitochondrion</keyword>
<keyword evidence="1" id="KW-0472">Membrane</keyword>
<keyword evidence="1" id="KW-0812">Transmembrane</keyword>
<sequence length="85" mass="9814">MMSLFFFFIFMYFFFVGSFHSLLLLMVVELLVLCGIMVILTTHSSWVLCIIFLFLSVCLSSYGVSLMIMSLREKGSFYMMGVGLY</sequence>
<dbReference type="EMBL" id="MH921997">
    <property type="protein sequence ID" value="QFG71636.1"/>
    <property type="molecule type" value="Genomic_DNA"/>
</dbReference>
<proteinExistence type="predicted"/>
<organism evidence="2">
    <name type="scientific">Histiostomatidae sp. XFX</name>
    <dbReference type="NCBI Taxonomy" id="2652661"/>
    <lineage>
        <taxon>Eukaryota</taxon>
        <taxon>Metazoa</taxon>
        <taxon>Ecdysozoa</taxon>
        <taxon>Arthropoda</taxon>
        <taxon>Chelicerata</taxon>
        <taxon>Arachnida</taxon>
        <taxon>Acari</taxon>
        <taxon>Acariformes</taxon>
        <taxon>Sarcoptiformes</taxon>
        <taxon>Astigmata</taxon>
        <taxon>Histiostomatoidea</taxon>
        <taxon>Histiostomatidae</taxon>
    </lineage>
</organism>
<feature type="transmembrane region" description="Helical" evidence="1">
    <location>
        <begin position="45"/>
        <end position="71"/>
    </location>
</feature>
<feature type="transmembrane region" description="Helical" evidence="1">
    <location>
        <begin position="12"/>
        <end position="39"/>
    </location>
</feature>
<name>A0A5J6VBU2_9ACAR</name>
<evidence type="ECO:0000313" key="2">
    <source>
        <dbReference type="EMBL" id="QFG71636.1"/>
    </source>
</evidence>
<geneLocation type="mitochondrion" evidence="2"/>
<dbReference type="AlphaFoldDB" id="A0A5J6VBU2"/>
<gene>
    <name evidence="2" type="primary">nad4L</name>
</gene>